<dbReference type="SUPFAM" id="SSF53335">
    <property type="entry name" value="S-adenosyl-L-methionine-dependent methyltransferases"/>
    <property type="match status" value="1"/>
</dbReference>
<dbReference type="InterPro" id="IPR008884">
    <property type="entry name" value="TylF_MeTrfase"/>
</dbReference>
<dbReference type="InterPro" id="IPR036291">
    <property type="entry name" value="NAD(P)-bd_dom_sf"/>
</dbReference>
<comment type="caution">
    <text evidence="1">The sequence shown here is derived from an EMBL/GenBank/DDBJ whole genome shotgun (WGS) entry which is preliminary data.</text>
</comment>
<dbReference type="PANTHER" id="PTHR40036">
    <property type="entry name" value="MACROCIN O-METHYLTRANSFERASE"/>
    <property type="match status" value="1"/>
</dbReference>
<evidence type="ECO:0000313" key="1">
    <source>
        <dbReference type="EMBL" id="MBC3900916.1"/>
    </source>
</evidence>
<keyword evidence="2" id="KW-1185">Reference proteome</keyword>
<organism evidence="1 2">
    <name type="scientific">Acetobacterium malicum</name>
    <dbReference type="NCBI Taxonomy" id="52692"/>
    <lineage>
        <taxon>Bacteria</taxon>
        <taxon>Bacillati</taxon>
        <taxon>Bacillota</taxon>
        <taxon>Clostridia</taxon>
        <taxon>Eubacteriales</taxon>
        <taxon>Eubacteriaceae</taxon>
        <taxon>Acetobacterium</taxon>
    </lineage>
</organism>
<dbReference type="Proteomes" id="UP000622405">
    <property type="component" value="Unassembled WGS sequence"/>
</dbReference>
<dbReference type="Gene3D" id="3.40.50.150">
    <property type="entry name" value="Vaccinia Virus protein VP39"/>
    <property type="match status" value="1"/>
</dbReference>
<dbReference type="Gene3D" id="3.40.50.720">
    <property type="entry name" value="NAD(P)-binding Rossmann-like Domain"/>
    <property type="match status" value="1"/>
</dbReference>
<dbReference type="PANTHER" id="PTHR40036:SF1">
    <property type="entry name" value="MACROCIN O-METHYLTRANSFERASE"/>
    <property type="match status" value="1"/>
</dbReference>
<dbReference type="EMBL" id="WJBE01000017">
    <property type="protein sequence ID" value="MBC3900916.1"/>
    <property type="molecule type" value="Genomic_DNA"/>
</dbReference>
<dbReference type="InterPro" id="IPR029063">
    <property type="entry name" value="SAM-dependent_MTases_sf"/>
</dbReference>
<gene>
    <name evidence="1" type="ORF">GH811_14970</name>
</gene>
<dbReference type="Pfam" id="PF05711">
    <property type="entry name" value="TylF"/>
    <property type="match status" value="1"/>
</dbReference>
<evidence type="ECO:0000313" key="2">
    <source>
        <dbReference type="Proteomes" id="UP000622405"/>
    </source>
</evidence>
<name>A0ABR6Z0K8_9FIRM</name>
<evidence type="ECO:0008006" key="3">
    <source>
        <dbReference type="Google" id="ProtNLM"/>
    </source>
</evidence>
<dbReference type="SUPFAM" id="SSF51735">
    <property type="entry name" value="NAD(P)-binding Rossmann-fold domains"/>
    <property type="match status" value="1"/>
</dbReference>
<reference evidence="1 2" key="1">
    <citation type="journal article" date="2020" name="mSystems">
        <title>Defining Genomic and Predicted Metabolic Features of the Acetobacterium Genus.</title>
        <authorList>
            <person name="Ross D.E."/>
            <person name="Marshall C.W."/>
            <person name="Gulliver D."/>
            <person name="May H.D."/>
            <person name="Norman R.S."/>
        </authorList>
    </citation>
    <scope>NUCLEOTIDE SEQUENCE [LARGE SCALE GENOMIC DNA]</scope>
    <source>
        <strain evidence="1 2">DSM 4132</strain>
    </source>
</reference>
<accession>A0ABR6Z0K8</accession>
<protein>
    <recommendedName>
        <fullName evidence="3">Methyltransferase</fullName>
    </recommendedName>
</protein>
<sequence>MINVLKKRKTRRLYKMKAAVFGTGQGGNALINLIASDYEIVACFDNNPDKWGSIVSGLSVKPPDKLLDDNPEIIWTGSLNADAAIDIENQIRGLGFGGIIKHASDFKTKYDLRLAELRLIGNEIRKRKVAGAIAELGVYQGKFARELNQNFSDRKLYLFDTFDGFQSEDIVSERGLSKAKSGDFSDTSEATILSHMPFPEQVEILKGRFPETIPDQEIQYALVSLDADLYEPTRHGLDYFYPRLSSGGVILIHDYNSTQFPGVKKAVDEYLNDQKLFLIPLCDFHGTAILMKP</sequence>
<proteinExistence type="predicted"/>